<organism evidence="2 3">
    <name type="scientific">Methanobrevibacter woesei</name>
    <dbReference type="NCBI Taxonomy" id="190976"/>
    <lineage>
        <taxon>Archaea</taxon>
        <taxon>Methanobacteriati</taxon>
        <taxon>Methanobacteriota</taxon>
        <taxon>Methanomada group</taxon>
        <taxon>Methanobacteria</taxon>
        <taxon>Methanobacteriales</taxon>
        <taxon>Methanobacteriaceae</taxon>
        <taxon>Methanobrevibacter</taxon>
    </lineage>
</organism>
<dbReference type="Gene3D" id="3.30.70.20">
    <property type="match status" value="1"/>
</dbReference>
<dbReference type="InterPro" id="IPR017896">
    <property type="entry name" value="4Fe4S_Fe-S-bd"/>
</dbReference>
<dbReference type="Pfam" id="PF13187">
    <property type="entry name" value="Fer4_9"/>
    <property type="match status" value="1"/>
</dbReference>
<protein>
    <submittedName>
        <fullName evidence="2">Electron transport complex subunit RsxB</fullName>
    </submittedName>
</protein>
<accession>A0A2U1S5V2</accession>
<dbReference type="RefSeq" id="WP_243408482.1">
    <property type="nucleotide sequence ID" value="NZ_CALIUN010000003.1"/>
</dbReference>
<name>A0A2U1S5V2_9EURY</name>
<comment type="caution">
    <text evidence="2">The sequence shown here is derived from an EMBL/GenBank/DDBJ whole genome shotgun (WGS) entry which is preliminary data.</text>
</comment>
<keyword evidence="3" id="KW-1185">Reference proteome</keyword>
<dbReference type="EMBL" id="MZGU01000006">
    <property type="protein sequence ID" value="PWB84975.1"/>
    <property type="molecule type" value="Genomic_DNA"/>
</dbReference>
<gene>
    <name evidence="2" type="primary">rsxB_3</name>
    <name evidence="2" type="ORF">MBBWO_12880</name>
</gene>
<evidence type="ECO:0000313" key="3">
    <source>
        <dbReference type="Proteomes" id="UP000245577"/>
    </source>
</evidence>
<reference evidence="2 3" key="1">
    <citation type="submission" date="2017-03" db="EMBL/GenBank/DDBJ databases">
        <title>Genome sequence of Methanobrevibacter wosei.</title>
        <authorList>
            <person name="Poehlein A."/>
            <person name="Seedorf H."/>
            <person name="Daniel R."/>
        </authorList>
    </citation>
    <scope>NUCLEOTIDE SEQUENCE [LARGE SCALE GENOMIC DNA]</scope>
    <source>
        <strain evidence="2 3">DSM 11979</strain>
    </source>
</reference>
<dbReference type="AlphaFoldDB" id="A0A2U1S5V2"/>
<evidence type="ECO:0000259" key="1">
    <source>
        <dbReference type="PROSITE" id="PS51379"/>
    </source>
</evidence>
<dbReference type="Proteomes" id="UP000245577">
    <property type="component" value="Unassembled WGS sequence"/>
</dbReference>
<dbReference type="PROSITE" id="PS51379">
    <property type="entry name" value="4FE4S_FER_2"/>
    <property type="match status" value="2"/>
</dbReference>
<dbReference type="SUPFAM" id="SSF54862">
    <property type="entry name" value="4Fe-4S ferredoxins"/>
    <property type="match status" value="1"/>
</dbReference>
<feature type="domain" description="4Fe-4S ferredoxin-type" evidence="1">
    <location>
        <begin position="29"/>
        <end position="57"/>
    </location>
</feature>
<feature type="domain" description="4Fe-4S ferredoxin-type" evidence="1">
    <location>
        <begin position="1"/>
        <end position="28"/>
    </location>
</feature>
<evidence type="ECO:0000313" key="2">
    <source>
        <dbReference type="EMBL" id="PWB84975.1"/>
    </source>
</evidence>
<sequence>MIKIDYEECAVCEQCLEMCPEEAIIKKAFKVEITEDKCTFCYNCLDCCPVGAIYEED</sequence>
<proteinExistence type="predicted"/>